<dbReference type="AlphaFoldDB" id="K1U1Y3"/>
<comment type="caution">
    <text evidence="1">The sequence shown here is derived from an EMBL/GenBank/DDBJ whole genome shotgun (WGS) entry which is preliminary data.</text>
</comment>
<dbReference type="PROSITE" id="PS51257">
    <property type="entry name" value="PROKAR_LIPOPROTEIN"/>
    <property type="match status" value="1"/>
</dbReference>
<accession>K1U1Y3</accession>
<feature type="non-terminal residue" evidence="1">
    <location>
        <position position="93"/>
    </location>
</feature>
<protein>
    <submittedName>
        <fullName evidence="1">Lipoprotein</fullName>
    </submittedName>
</protein>
<reference evidence="1" key="1">
    <citation type="journal article" date="2013" name="Environ. Microbiol.">
        <title>Microbiota from the distal guts of lean and obese adolescents exhibit partial functional redundancy besides clear differences in community structure.</title>
        <authorList>
            <person name="Ferrer M."/>
            <person name="Ruiz A."/>
            <person name="Lanza F."/>
            <person name="Haange S.B."/>
            <person name="Oberbach A."/>
            <person name="Till H."/>
            <person name="Bargiela R."/>
            <person name="Campoy C."/>
            <person name="Segura M.T."/>
            <person name="Richter M."/>
            <person name="von Bergen M."/>
            <person name="Seifert J."/>
            <person name="Suarez A."/>
        </authorList>
    </citation>
    <scope>NUCLEOTIDE SEQUENCE</scope>
</reference>
<keyword evidence="1" id="KW-0449">Lipoprotein</keyword>
<name>K1U1Y3_9ZZZZ</name>
<organism evidence="1">
    <name type="scientific">human gut metagenome</name>
    <dbReference type="NCBI Taxonomy" id="408170"/>
    <lineage>
        <taxon>unclassified sequences</taxon>
        <taxon>metagenomes</taxon>
        <taxon>organismal metagenomes</taxon>
    </lineage>
</organism>
<evidence type="ECO:0000313" key="1">
    <source>
        <dbReference type="EMBL" id="EKC72365.1"/>
    </source>
</evidence>
<proteinExistence type="predicted"/>
<sequence length="93" mass="10402">MKKNKLYIASVAFAALSLVTSCDSFLDKLPDDRAEVNTEEKVTSLLVSAYPTASSNLILEWSSDNYADNGKQYSTNQEIEQVYRFQPITAQTN</sequence>
<gene>
    <name evidence="1" type="ORF">OBE_02929</name>
</gene>
<dbReference type="EMBL" id="AJWZ01001930">
    <property type="protein sequence ID" value="EKC72365.1"/>
    <property type="molecule type" value="Genomic_DNA"/>
</dbReference>